<protein>
    <submittedName>
        <fullName evidence="1">Transcriptional regulator</fullName>
    </submittedName>
</protein>
<dbReference type="Pfam" id="PF02082">
    <property type="entry name" value="Rrf2"/>
    <property type="match status" value="1"/>
</dbReference>
<comment type="caution">
    <text evidence="1">The sequence shown here is derived from an EMBL/GenBank/DDBJ whole genome shotgun (WGS) entry which is preliminary data.</text>
</comment>
<keyword evidence="2" id="KW-1185">Reference proteome</keyword>
<accession>A0A0R2A8I1</accession>
<dbReference type="InterPro" id="IPR000944">
    <property type="entry name" value="Tscrpt_reg_Rrf2"/>
</dbReference>
<dbReference type="PATRIC" id="fig|1423718.3.peg.469"/>
<dbReference type="InterPro" id="IPR036388">
    <property type="entry name" value="WH-like_DNA-bd_sf"/>
</dbReference>
<organism evidence="1 2">
    <name type="scientific">Ligilactobacillus agilis DSM 20509</name>
    <dbReference type="NCBI Taxonomy" id="1423718"/>
    <lineage>
        <taxon>Bacteria</taxon>
        <taxon>Bacillati</taxon>
        <taxon>Bacillota</taxon>
        <taxon>Bacilli</taxon>
        <taxon>Lactobacillales</taxon>
        <taxon>Lactobacillaceae</taxon>
        <taxon>Ligilactobacillus</taxon>
    </lineage>
</organism>
<dbReference type="AlphaFoldDB" id="A0A0R2A8I1"/>
<dbReference type="PANTHER" id="PTHR33221">
    <property type="entry name" value="WINGED HELIX-TURN-HELIX TRANSCRIPTIONAL REGULATOR, RRF2 FAMILY"/>
    <property type="match status" value="1"/>
</dbReference>
<evidence type="ECO:0000313" key="2">
    <source>
        <dbReference type="Proteomes" id="UP000051008"/>
    </source>
</evidence>
<dbReference type="GO" id="GO:0003700">
    <property type="term" value="F:DNA-binding transcription factor activity"/>
    <property type="evidence" value="ECO:0007669"/>
    <property type="project" value="TreeGrafter"/>
</dbReference>
<name>A0A0R2A8I1_9LACO</name>
<dbReference type="SUPFAM" id="SSF46785">
    <property type="entry name" value="Winged helix' DNA-binding domain"/>
    <property type="match status" value="1"/>
</dbReference>
<dbReference type="Gene3D" id="1.10.10.10">
    <property type="entry name" value="Winged helix-like DNA-binding domain superfamily/Winged helix DNA-binding domain"/>
    <property type="match status" value="1"/>
</dbReference>
<proteinExistence type="predicted"/>
<evidence type="ECO:0000313" key="1">
    <source>
        <dbReference type="EMBL" id="KRM63415.1"/>
    </source>
</evidence>
<reference evidence="1 2" key="1">
    <citation type="journal article" date="2015" name="Genome Announc.">
        <title>Expanding the biotechnology potential of lactobacilli through comparative genomics of 213 strains and associated genera.</title>
        <authorList>
            <person name="Sun Z."/>
            <person name="Harris H.M."/>
            <person name="McCann A."/>
            <person name="Guo C."/>
            <person name="Argimon S."/>
            <person name="Zhang W."/>
            <person name="Yang X."/>
            <person name="Jeffery I.B."/>
            <person name="Cooney J.C."/>
            <person name="Kagawa T.F."/>
            <person name="Liu W."/>
            <person name="Song Y."/>
            <person name="Salvetti E."/>
            <person name="Wrobel A."/>
            <person name="Rasinkangas P."/>
            <person name="Parkhill J."/>
            <person name="Rea M.C."/>
            <person name="O'Sullivan O."/>
            <person name="Ritari J."/>
            <person name="Douillard F.P."/>
            <person name="Paul Ross R."/>
            <person name="Yang R."/>
            <person name="Briner A.E."/>
            <person name="Felis G.E."/>
            <person name="de Vos W.M."/>
            <person name="Barrangou R."/>
            <person name="Klaenhammer T.R."/>
            <person name="Caufield P.W."/>
            <person name="Cui Y."/>
            <person name="Zhang H."/>
            <person name="O'Toole P.W."/>
        </authorList>
    </citation>
    <scope>NUCLEOTIDE SEQUENCE [LARGE SCALE GENOMIC DNA]</scope>
    <source>
        <strain evidence="1 2">DSM 20509</strain>
    </source>
</reference>
<dbReference type="EMBL" id="AYYP01000061">
    <property type="protein sequence ID" value="KRM63415.1"/>
    <property type="molecule type" value="Genomic_DNA"/>
</dbReference>
<gene>
    <name evidence="1" type="ORF">FC14_GL000450</name>
</gene>
<dbReference type="PROSITE" id="PS51197">
    <property type="entry name" value="HTH_RRF2_2"/>
    <property type="match status" value="1"/>
</dbReference>
<dbReference type="GO" id="GO:0005829">
    <property type="term" value="C:cytosol"/>
    <property type="evidence" value="ECO:0007669"/>
    <property type="project" value="TreeGrafter"/>
</dbReference>
<dbReference type="PANTHER" id="PTHR33221:SF15">
    <property type="entry name" value="HTH-TYPE TRANSCRIPTIONAL REGULATOR YWGB-RELATED"/>
    <property type="match status" value="1"/>
</dbReference>
<dbReference type="InterPro" id="IPR036390">
    <property type="entry name" value="WH_DNA-bd_sf"/>
</dbReference>
<dbReference type="Proteomes" id="UP000051008">
    <property type="component" value="Unassembled WGS sequence"/>
</dbReference>
<sequence length="149" mass="16171">MLAAKFAEDLLMKFSYKLSDAIHILAYLEIFKDGDRSSRQIAASIEANPSVVRSLMSNLRTAGLIVTRQGAAGASLAKSPAEINLYDVYQAIDMQRLLHIDPKTNPNCPVGANIQTVLDQVYTAAEQAAFAKLKDTSLADVIAAIKARF</sequence>